<evidence type="ECO:0000313" key="2">
    <source>
        <dbReference type="EMBL" id="KIM49388.1"/>
    </source>
</evidence>
<evidence type="ECO:0000256" key="1">
    <source>
        <dbReference type="SAM" id="MobiDB-lite"/>
    </source>
</evidence>
<feature type="compositionally biased region" description="Low complexity" evidence="1">
    <location>
        <begin position="454"/>
        <end position="470"/>
    </location>
</feature>
<dbReference type="STRING" id="686832.A0A0C2YHX6"/>
<feature type="compositionally biased region" description="Low complexity" evidence="1">
    <location>
        <begin position="704"/>
        <end position="713"/>
    </location>
</feature>
<gene>
    <name evidence="2" type="ORF">M413DRAFT_15477</name>
</gene>
<dbReference type="OrthoDB" id="3210731at2759"/>
<name>A0A0C2YHX6_HEBCY</name>
<feature type="compositionally biased region" description="Low complexity" evidence="1">
    <location>
        <begin position="149"/>
        <end position="159"/>
    </location>
</feature>
<reference evidence="2 3" key="1">
    <citation type="submission" date="2014-04" db="EMBL/GenBank/DDBJ databases">
        <authorList>
            <consortium name="DOE Joint Genome Institute"/>
            <person name="Kuo A."/>
            <person name="Gay G."/>
            <person name="Dore J."/>
            <person name="Kohler A."/>
            <person name="Nagy L.G."/>
            <person name="Floudas D."/>
            <person name="Copeland A."/>
            <person name="Barry K.W."/>
            <person name="Cichocki N."/>
            <person name="Veneault-Fourrey C."/>
            <person name="LaButti K."/>
            <person name="Lindquist E.A."/>
            <person name="Lipzen A."/>
            <person name="Lundell T."/>
            <person name="Morin E."/>
            <person name="Murat C."/>
            <person name="Sun H."/>
            <person name="Tunlid A."/>
            <person name="Henrissat B."/>
            <person name="Grigoriev I.V."/>
            <person name="Hibbett D.S."/>
            <person name="Martin F."/>
            <person name="Nordberg H.P."/>
            <person name="Cantor M.N."/>
            <person name="Hua S.X."/>
        </authorList>
    </citation>
    <scope>NUCLEOTIDE SEQUENCE [LARGE SCALE GENOMIC DNA]</scope>
    <source>
        <strain evidence="3">h7</strain>
    </source>
</reference>
<dbReference type="Proteomes" id="UP000053424">
    <property type="component" value="Unassembled WGS sequence"/>
</dbReference>
<feature type="region of interest" description="Disordered" evidence="1">
    <location>
        <begin position="691"/>
        <end position="724"/>
    </location>
</feature>
<feature type="compositionally biased region" description="Low complexity" evidence="1">
    <location>
        <begin position="489"/>
        <end position="507"/>
    </location>
</feature>
<dbReference type="HOGENOM" id="CLU_002241_0_0_1"/>
<feature type="compositionally biased region" description="Low complexity" evidence="1">
    <location>
        <begin position="301"/>
        <end position="311"/>
    </location>
</feature>
<dbReference type="EMBL" id="KN831768">
    <property type="protein sequence ID" value="KIM49388.1"/>
    <property type="molecule type" value="Genomic_DNA"/>
</dbReference>
<keyword evidence="3" id="KW-1185">Reference proteome</keyword>
<reference evidence="3" key="2">
    <citation type="submission" date="2015-01" db="EMBL/GenBank/DDBJ databases">
        <title>Evolutionary Origins and Diversification of the Mycorrhizal Mutualists.</title>
        <authorList>
            <consortium name="DOE Joint Genome Institute"/>
            <consortium name="Mycorrhizal Genomics Consortium"/>
            <person name="Kohler A."/>
            <person name="Kuo A."/>
            <person name="Nagy L.G."/>
            <person name="Floudas D."/>
            <person name="Copeland A."/>
            <person name="Barry K.W."/>
            <person name="Cichocki N."/>
            <person name="Veneault-Fourrey C."/>
            <person name="LaButti K."/>
            <person name="Lindquist E.A."/>
            <person name="Lipzen A."/>
            <person name="Lundell T."/>
            <person name="Morin E."/>
            <person name="Murat C."/>
            <person name="Riley R."/>
            <person name="Ohm R."/>
            <person name="Sun H."/>
            <person name="Tunlid A."/>
            <person name="Henrissat B."/>
            <person name="Grigoriev I.V."/>
            <person name="Hibbett D.S."/>
            <person name="Martin F."/>
        </authorList>
    </citation>
    <scope>NUCLEOTIDE SEQUENCE [LARGE SCALE GENOMIC DNA]</scope>
    <source>
        <strain evidence="3">h7</strain>
    </source>
</reference>
<feature type="region of interest" description="Disordered" evidence="1">
    <location>
        <begin position="289"/>
        <end position="329"/>
    </location>
</feature>
<evidence type="ECO:0000313" key="3">
    <source>
        <dbReference type="Proteomes" id="UP000053424"/>
    </source>
</evidence>
<organism evidence="2 3">
    <name type="scientific">Hebeloma cylindrosporum</name>
    <dbReference type="NCBI Taxonomy" id="76867"/>
    <lineage>
        <taxon>Eukaryota</taxon>
        <taxon>Fungi</taxon>
        <taxon>Dikarya</taxon>
        <taxon>Basidiomycota</taxon>
        <taxon>Agaricomycotina</taxon>
        <taxon>Agaricomycetes</taxon>
        <taxon>Agaricomycetidae</taxon>
        <taxon>Agaricales</taxon>
        <taxon>Agaricineae</taxon>
        <taxon>Hymenogastraceae</taxon>
        <taxon>Hebeloma</taxon>
    </lineage>
</organism>
<feature type="compositionally biased region" description="Polar residues" evidence="1">
    <location>
        <begin position="471"/>
        <end position="488"/>
    </location>
</feature>
<accession>A0A0C2YHX6</accession>
<sequence length="1126" mass="121804">MPVPTNTRYEQVTTTPSLMTTPARSSYLRNTSNASYSPTVTSGGGPQKLNVVTRVAIEGKAKRGQDGASIRMFLKICLPLDSVTPGSTIPLFPEENVKIHTSQVHPLDHNSVPYNFSSTVSPLLHSAARALNLPARSHENFASAFNLPKSNGNSSSSRSVKSDTGENIPPIDTQYTGQILVSGYSISFVLPKIFLSHRRNGGNLSDNDDPPSRNPATRRRLSIGERNQAQFMAAIDMWVPFICRPPRSPYLLSIPSPRCLHNHIKLRIFPPVNTAASFASLSSVEEDSTAWDLTSDPHVTRSSSARSSRSHSYTHFADDESSDSSTTGLSEGCVIQGTFPSAERVRVRWAKPMRNLNIPGEENGRRRVGVEEVKGEMVCIVRGKGTAASNPETEGVLMHIEYKGECRGVWFPGVATLLGLDVGLEAKGSDITWPQGYPTQWEVSGGLGYTGFDNGASSGSNGSNPSRTSSLDSNTPQIHISSSGTSQQATSMTARTNSASSSTSSLLRAPLPAHNVAEYSFEGSNATLPSASTGTLSSIGSLPTSSTPSLPQAPQCRPPGSPVTLHVNMNELQPLVKNIFSFSISGTVLVTARATLGRINGGSSNEAVNDKAADPEPIVLPRFTVLAADSESTHIVIHNEVESASIEVFHPTGDIHNDPQAKKTVLQKGGFTRCSEGGRIALKYLDPFGMSANGRAHRPPSRPRTPSTRASPIPRTPFPSASSKRDGPCILPWVNMTVTGLAPDSDMFPTGYAVRVCLQTPALVDTEWLEFGMANSSSSTSTSQTPKVHIICASLEGMPVKAETTRVTRVQSSNPGGGVPFEELSGNDWICWGKVYAGPSAGRSLVIDYIVKDQPTPSDKGKQRADQSDMNILLPTFFISVARLEVNVDAMSGLQISSLRSNFDYHYAHSKGSRLLRYSLEAYSHSQLSFTVQKGPSKLGAPPNLKWYFLITWIAMLVGFYLLHPVDHLTRLSQKSLDEPNEFLDTWSETPTVTVTTTLYGSAGTRWWFGESSTAETSVASSTQAVASSSSAVSSPTKLEATVTTTPTAFRSSYQDPSTTETSLSSMPSELLSTSFGLMPIENMFTFTWSDEHLETLKHALDKVIETMERVWNLFRKVYHYPLDPP</sequence>
<feature type="region of interest" description="Disordered" evidence="1">
    <location>
        <begin position="532"/>
        <end position="558"/>
    </location>
</feature>
<feature type="region of interest" description="Disordered" evidence="1">
    <location>
        <begin position="452"/>
        <end position="507"/>
    </location>
</feature>
<feature type="region of interest" description="Disordered" evidence="1">
    <location>
        <begin position="144"/>
        <end position="172"/>
    </location>
</feature>
<feature type="region of interest" description="Disordered" evidence="1">
    <location>
        <begin position="200"/>
        <end position="220"/>
    </location>
</feature>
<proteinExistence type="predicted"/>
<feature type="compositionally biased region" description="Low complexity" evidence="1">
    <location>
        <begin position="532"/>
        <end position="555"/>
    </location>
</feature>
<protein>
    <submittedName>
        <fullName evidence="2">Uncharacterized protein</fullName>
    </submittedName>
</protein>
<dbReference type="AlphaFoldDB" id="A0A0C2YHX6"/>